<gene>
    <name evidence="2" type="ORF">DSL72_003068</name>
</gene>
<organism evidence="2 3">
    <name type="scientific">Monilinia vaccinii-corymbosi</name>
    <dbReference type="NCBI Taxonomy" id="61207"/>
    <lineage>
        <taxon>Eukaryota</taxon>
        <taxon>Fungi</taxon>
        <taxon>Dikarya</taxon>
        <taxon>Ascomycota</taxon>
        <taxon>Pezizomycotina</taxon>
        <taxon>Leotiomycetes</taxon>
        <taxon>Helotiales</taxon>
        <taxon>Sclerotiniaceae</taxon>
        <taxon>Monilinia</taxon>
    </lineage>
</organism>
<sequence>MSTNTTELHSPSSQTTTHTISFSILPSPPSTTTILLLLTTYLLAVRYLRYSRRDFMVKKLGYTTRESLRSMTNADAQKILGYVGELEFPTFYKMSAQFALFKTYGIPSISRLLEETHQFTSASTASKRYADTSILIAECTSHPPLHPRVLKAIVRINYLHAPYQKAGKISNNDLLYTLSVFIREPISWIQEYEWRPLNDMEMCALGTYWKGIGDAMKISYDPLLQRPENHPHPGPAAPWRDGLDFYTDINAWAQRYERQQMRPGVRSCKKTADALVPLLIHSVPRFLRPFARDAIGVIMGPQLRAAMAHEEPSLTHTLLTTTLLNVRKWMIRYASLPRPAWMRVREVSGTEEAPGEDGRFPAMTYLAHPYYVRPGVWNRWGPMALLTRALGGYVPEVEGEQATEWKAKGYKIEEVGPVRKEGKGMQEMEEMEEEIMKERTMGCPFAFVG</sequence>
<dbReference type="OrthoDB" id="545169at2759"/>
<evidence type="ECO:0000256" key="1">
    <source>
        <dbReference type="SAM" id="Phobius"/>
    </source>
</evidence>
<keyword evidence="1" id="KW-0472">Membrane</keyword>
<dbReference type="PANTHER" id="PTHR36124:SF1">
    <property type="entry name" value="ER-BOUND OXYGENASE MPAB_MPAB'_RUBBER OXYGENASE CATALYTIC DOMAIN-CONTAINING PROTEIN"/>
    <property type="match status" value="1"/>
</dbReference>
<keyword evidence="1" id="KW-0812">Transmembrane</keyword>
<dbReference type="PANTHER" id="PTHR36124">
    <property type="match status" value="1"/>
</dbReference>
<dbReference type="EMBL" id="CP063405">
    <property type="protein sequence ID" value="QSZ28570.1"/>
    <property type="molecule type" value="Genomic_DNA"/>
</dbReference>
<reference evidence="2" key="1">
    <citation type="submission" date="2020-10" db="EMBL/GenBank/DDBJ databases">
        <title>Genome Sequence of Monilinia vaccinii-corymbosi Sheds Light on Mummy Berry Disease Infection of Blueberry and Mating Type.</title>
        <authorList>
            <person name="Yow A.G."/>
            <person name="Zhang Y."/>
            <person name="Bansal K."/>
            <person name="Eacker S.M."/>
            <person name="Sullivan S."/>
            <person name="Liachko I."/>
            <person name="Cubeta M.A."/>
            <person name="Rollins J.A."/>
            <person name="Ashrafi H."/>
        </authorList>
    </citation>
    <scope>NUCLEOTIDE SEQUENCE</scope>
    <source>
        <strain evidence="2">RL-1</strain>
    </source>
</reference>
<proteinExistence type="predicted"/>
<feature type="transmembrane region" description="Helical" evidence="1">
    <location>
        <begin position="31"/>
        <end position="48"/>
    </location>
</feature>
<dbReference type="AlphaFoldDB" id="A0A8A3NX14"/>
<name>A0A8A3NX14_9HELO</name>
<dbReference type="GO" id="GO:0016491">
    <property type="term" value="F:oxidoreductase activity"/>
    <property type="evidence" value="ECO:0007669"/>
    <property type="project" value="InterPro"/>
</dbReference>
<dbReference type="InterPro" id="IPR046366">
    <property type="entry name" value="MPAB"/>
</dbReference>
<evidence type="ECO:0000313" key="3">
    <source>
        <dbReference type="Proteomes" id="UP000672032"/>
    </source>
</evidence>
<protein>
    <recommendedName>
        <fullName evidence="4">ER-bound oxygenase mpaB/mpaB'/Rubber oxygenase catalytic domain-containing protein</fullName>
    </recommendedName>
</protein>
<evidence type="ECO:0008006" key="4">
    <source>
        <dbReference type="Google" id="ProtNLM"/>
    </source>
</evidence>
<accession>A0A8A3NX14</accession>
<keyword evidence="3" id="KW-1185">Reference proteome</keyword>
<keyword evidence="1" id="KW-1133">Transmembrane helix</keyword>
<dbReference type="Proteomes" id="UP000672032">
    <property type="component" value="Chromosome 1"/>
</dbReference>
<evidence type="ECO:0000313" key="2">
    <source>
        <dbReference type="EMBL" id="QSZ28570.1"/>
    </source>
</evidence>